<dbReference type="AlphaFoldDB" id="A0A8T0T1V3"/>
<dbReference type="EMBL" id="CM029045">
    <property type="protein sequence ID" value="KAG2603304.1"/>
    <property type="molecule type" value="Genomic_DNA"/>
</dbReference>
<protein>
    <submittedName>
        <fullName evidence="2">Uncharacterized protein</fullName>
    </submittedName>
</protein>
<name>A0A8T0T1V3_PANVG</name>
<evidence type="ECO:0000256" key="1">
    <source>
        <dbReference type="SAM" id="MobiDB-lite"/>
    </source>
</evidence>
<gene>
    <name evidence="2" type="ORF">PVAP13_5KG761800</name>
</gene>
<comment type="caution">
    <text evidence="2">The sequence shown here is derived from an EMBL/GenBank/DDBJ whole genome shotgun (WGS) entry which is preliminary data.</text>
</comment>
<evidence type="ECO:0000313" key="3">
    <source>
        <dbReference type="Proteomes" id="UP000823388"/>
    </source>
</evidence>
<organism evidence="2 3">
    <name type="scientific">Panicum virgatum</name>
    <name type="common">Blackwell switchgrass</name>
    <dbReference type="NCBI Taxonomy" id="38727"/>
    <lineage>
        <taxon>Eukaryota</taxon>
        <taxon>Viridiplantae</taxon>
        <taxon>Streptophyta</taxon>
        <taxon>Embryophyta</taxon>
        <taxon>Tracheophyta</taxon>
        <taxon>Spermatophyta</taxon>
        <taxon>Magnoliopsida</taxon>
        <taxon>Liliopsida</taxon>
        <taxon>Poales</taxon>
        <taxon>Poaceae</taxon>
        <taxon>PACMAD clade</taxon>
        <taxon>Panicoideae</taxon>
        <taxon>Panicodae</taxon>
        <taxon>Paniceae</taxon>
        <taxon>Panicinae</taxon>
        <taxon>Panicum</taxon>
        <taxon>Panicum sect. Hiantes</taxon>
    </lineage>
</organism>
<feature type="compositionally biased region" description="Polar residues" evidence="1">
    <location>
        <begin position="39"/>
        <end position="59"/>
    </location>
</feature>
<accession>A0A8T0T1V3</accession>
<proteinExistence type="predicted"/>
<feature type="region of interest" description="Disordered" evidence="1">
    <location>
        <begin position="23"/>
        <end position="70"/>
    </location>
</feature>
<sequence length="113" mass="12379">MSRRFHLPLASPPHPCRPFQVSVLRGGRRGDPRGPAAPCSSSTTPRHPAVASTSASMRTSPYEAGSEGSEGVFHRWSRRSGLTMACAGQLFDGMALKRHKYTKIFVKGTIMFY</sequence>
<evidence type="ECO:0000313" key="2">
    <source>
        <dbReference type="EMBL" id="KAG2603304.1"/>
    </source>
</evidence>
<keyword evidence="3" id="KW-1185">Reference proteome</keyword>
<dbReference type="Proteomes" id="UP000823388">
    <property type="component" value="Chromosome 5K"/>
</dbReference>
<reference evidence="2" key="1">
    <citation type="submission" date="2020-05" db="EMBL/GenBank/DDBJ databases">
        <title>WGS assembly of Panicum virgatum.</title>
        <authorList>
            <person name="Lovell J.T."/>
            <person name="Jenkins J."/>
            <person name="Shu S."/>
            <person name="Juenger T.E."/>
            <person name="Schmutz J."/>
        </authorList>
    </citation>
    <scope>NUCLEOTIDE SEQUENCE</scope>
    <source>
        <strain evidence="2">AP13</strain>
    </source>
</reference>